<dbReference type="AlphaFoldDB" id="A0A3N0UWE3"/>
<keyword evidence="8" id="KW-0406">Ion transport</keyword>
<dbReference type="Gene3D" id="2.40.170.20">
    <property type="entry name" value="TonB-dependent receptor, beta-barrel domain"/>
    <property type="match status" value="1"/>
</dbReference>
<evidence type="ECO:0000313" key="17">
    <source>
        <dbReference type="EMBL" id="ROH84541.1"/>
    </source>
</evidence>
<dbReference type="InterPro" id="IPR000531">
    <property type="entry name" value="Beta-barrel_TonB"/>
</dbReference>
<protein>
    <submittedName>
        <fullName evidence="17">TonB-dependent receptor</fullName>
    </submittedName>
</protein>
<dbReference type="PANTHER" id="PTHR32552">
    <property type="entry name" value="FERRICHROME IRON RECEPTOR-RELATED"/>
    <property type="match status" value="1"/>
</dbReference>
<feature type="domain" description="TonB-dependent receptor-like beta-barrel" evidence="15">
    <location>
        <begin position="264"/>
        <end position="750"/>
    </location>
</feature>
<comment type="similarity">
    <text evidence="12 14">Belongs to the TonB-dependent receptor family.</text>
</comment>
<reference evidence="17 18" key="1">
    <citation type="submission" date="2018-10" db="EMBL/GenBank/DDBJ databases">
        <authorList>
            <person name="Chen W.-M."/>
        </authorList>
    </citation>
    <scope>NUCLEOTIDE SEQUENCE [LARGE SCALE GENOMIC DNA]</scope>
    <source>
        <strain evidence="17 18">H-5</strain>
    </source>
</reference>
<dbReference type="PROSITE" id="PS01156">
    <property type="entry name" value="TONB_DEPENDENT_REC_2"/>
    <property type="match status" value="1"/>
</dbReference>
<dbReference type="InterPro" id="IPR010917">
    <property type="entry name" value="TonB_rcpt_CS"/>
</dbReference>
<evidence type="ECO:0000256" key="2">
    <source>
        <dbReference type="ARBA" id="ARBA00022448"/>
    </source>
</evidence>
<evidence type="ECO:0000259" key="16">
    <source>
        <dbReference type="Pfam" id="PF07715"/>
    </source>
</evidence>
<evidence type="ECO:0000256" key="8">
    <source>
        <dbReference type="ARBA" id="ARBA00023065"/>
    </source>
</evidence>
<evidence type="ECO:0000256" key="5">
    <source>
        <dbReference type="ARBA" id="ARBA00022692"/>
    </source>
</evidence>
<evidence type="ECO:0000256" key="3">
    <source>
        <dbReference type="ARBA" id="ARBA00022452"/>
    </source>
</evidence>
<dbReference type="PANTHER" id="PTHR32552:SF81">
    <property type="entry name" value="TONB-DEPENDENT OUTER MEMBRANE RECEPTOR"/>
    <property type="match status" value="1"/>
</dbReference>
<keyword evidence="5 12" id="KW-0812">Transmembrane</keyword>
<comment type="subcellular location">
    <subcellularLocation>
        <location evidence="1 12">Cell outer membrane</location>
        <topology evidence="1 12">Multi-pass membrane protein</topology>
    </subcellularLocation>
</comment>
<evidence type="ECO:0000256" key="10">
    <source>
        <dbReference type="ARBA" id="ARBA00023136"/>
    </source>
</evidence>
<keyword evidence="4" id="KW-0410">Iron transport</keyword>
<proteinExistence type="inferred from homology"/>
<evidence type="ECO:0000256" key="4">
    <source>
        <dbReference type="ARBA" id="ARBA00022496"/>
    </source>
</evidence>
<keyword evidence="18" id="KW-1185">Reference proteome</keyword>
<dbReference type="PROSITE" id="PS51257">
    <property type="entry name" value="PROKAR_LIPOPROTEIN"/>
    <property type="match status" value="1"/>
</dbReference>
<dbReference type="Proteomes" id="UP000275137">
    <property type="component" value="Unassembled WGS sequence"/>
</dbReference>
<evidence type="ECO:0000256" key="1">
    <source>
        <dbReference type="ARBA" id="ARBA00004571"/>
    </source>
</evidence>
<keyword evidence="17" id="KW-0675">Receptor</keyword>
<name>A0A3N0UWE3_9PROT</name>
<dbReference type="Pfam" id="PF07715">
    <property type="entry name" value="Plug"/>
    <property type="match status" value="1"/>
</dbReference>
<accession>A0A3N0UWE3</accession>
<organism evidence="17 18">
    <name type="scientific">Pseudomethylobacillus aquaticus</name>
    <dbReference type="NCBI Taxonomy" id="2676064"/>
    <lineage>
        <taxon>Bacteria</taxon>
        <taxon>Pseudomonadati</taxon>
        <taxon>Pseudomonadota</taxon>
        <taxon>Betaproteobacteria</taxon>
        <taxon>Nitrosomonadales</taxon>
        <taxon>Methylophilaceae</taxon>
        <taxon>Pseudomethylobacillus</taxon>
    </lineage>
</organism>
<keyword evidence="6" id="KW-0732">Signal</keyword>
<keyword evidence="2 12" id="KW-0813">Transport</keyword>
<sequence length="786" mass="86131">MGQPSRLLRSHTAILISAGLALVGGQSVSFAACESETSTSCLEKISVSARKIPQAEQDVPVSTHVVSGETLAKSNIYQAQELPQLLPNFSVQFFQPRQTSFGIRGIGNNPANDGLEGSVGVYLDNVYLGRPGQAMFDLLDIEQIELLRGPQGTLFGKNTTAGVLNIQTRAPSFTPEHSVQASFGERDFRQFKASLSQGINDVAAFRVSAYETKEDGWIKNLFNGRNTNSADRAGIRAQLLLVPNTDSSYRIILEHNNEDSSAGRSIPYRYGPWNIGQTAGNLPIGAPGSNATTLPQHAALLGATGIILDPQRYEVNVDTAQRTRVDQSAISMEANWELGAYKLTSISAWRDWKYRPQVDLDTTNLFAVNGGFFTDEQQFTQELRLSSPDNQRHQYQVGAYYYFQDIDSRNDFQSGPSALALTGAFPNNRRLTGTADSTRNSFALFGQSVTHVTEQFDITAGLRHTTEHVEARVIQNEVMPAFPVSPLFQFYDSGKLSRTDSSWSTLLTASYRHTPHWMSFATLSSGEKSGGYNLNNVTSPGSVLGNAALDIEPEKATNVEIGFKTAWLQDRIRFNATAFVSKVRDYQAVTNTQVANTFVGLLTNVGDLTSKGVEFDLRAKATPSLTMSLSGAYTDATFDSGTAPTPFETFNGPGGTPDSGYGKGFRSIAGNRVNNAPRFSYQLGAQSEWYLNGTTRQYAHAYWSWQSSTYGDINNSTYSRIPSYGLLNLSTGLAFKTRHGVIDVSAWIKNALDERYFPSLFNLGSGVYLGYAGMPRTAGFTMRYDF</sequence>
<evidence type="ECO:0000256" key="6">
    <source>
        <dbReference type="ARBA" id="ARBA00022729"/>
    </source>
</evidence>
<evidence type="ECO:0000256" key="7">
    <source>
        <dbReference type="ARBA" id="ARBA00023004"/>
    </source>
</evidence>
<evidence type="ECO:0000313" key="18">
    <source>
        <dbReference type="Proteomes" id="UP000275137"/>
    </source>
</evidence>
<evidence type="ECO:0000256" key="13">
    <source>
        <dbReference type="PROSITE-ProRule" id="PRU10144"/>
    </source>
</evidence>
<evidence type="ECO:0000256" key="9">
    <source>
        <dbReference type="ARBA" id="ARBA00023077"/>
    </source>
</evidence>
<dbReference type="SUPFAM" id="SSF56935">
    <property type="entry name" value="Porins"/>
    <property type="match status" value="1"/>
</dbReference>
<dbReference type="InterPro" id="IPR039426">
    <property type="entry name" value="TonB-dep_rcpt-like"/>
</dbReference>
<feature type="domain" description="TonB-dependent receptor plug" evidence="16">
    <location>
        <begin position="56"/>
        <end position="163"/>
    </location>
</feature>
<gene>
    <name evidence="17" type="ORF">ED236_11520</name>
</gene>
<comment type="caution">
    <text evidence="17">The sequence shown here is derived from an EMBL/GenBank/DDBJ whole genome shotgun (WGS) entry which is preliminary data.</text>
</comment>
<keyword evidence="7" id="KW-0408">Iron</keyword>
<evidence type="ECO:0000256" key="14">
    <source>
        <dbReference type="RuleBase" id="RU003357"/>
    </source>
</evidence>
<dbReference type="InterPro" id="IPR036942">
    <property type="entry name" value="Beta-barrel_TonB_sf"/>
</dbReference>
<keyword evidence="10 12" id="KW-0472">Membrane</keyword>
<evidence type="ECO:0000259" key="15">
    <source>
        <dbReference type="Pfam" id="PF00593"/>
    </source>
</evidence>
<dbReference type="PROSITE" id="PS52016">
    <property type="entry name" value="TONB_DEPENDENT_REC_3"/>
    <property type="match status" value="1"/>
</dbReference>
<evidence type="ECO:0000256" key="11">
    <source>
        <dbReference type="ARBA" id="ARBA00023237"/>
    </source>
</evidence>
<dbReference type="InterPro" id="IPR012910">
    <property type="entry name" value="Plug_dom"/>
</dbReference>
<dbReference type="Pfam" id="PF00593">
    <property type="entry name" value="TonB_dep_Rec_b-barrel"/>
    <property type="match status" value="1"/>
</dbReference>
<dbReference type="EMBL" id="RJVP01000007">
    <property type="protein sequence ID" value="ROH84541.1"/>
    <property type="molecule type" value="Genomic_DNA"/>
</dbReference>
<keyword evidence="9 14" id="KW-0798">TonB box</keyword>
<keyword evidence="3 12" id="KW-1134">Transmembrane beta strand</keyword>
<feature type="short sequence motif" description="TonB C-terminal box" evidence="13">
    <location>
        <begin position="769"/>
        <end position="786"/>
    </location>
</feature>
<dbReference type="GO" id="GO:0006826">
    <property type="term" value="P:iron ion transport"/>
    <property type="evidence" value="ECO:0007669"/>
    <property type="project" value="UniProtKB-KW"/>
</dbReference>
<keyword evidence="11 12" id="KW-0998">Cell outer membrane</keyword>
<evidence type="ECO:0000256" key="12">
    <source>
        <dbReference type="PROSITE-ProRule" id="PRU01360"/>
    </source>
</evidence>
<dbReference type="GO" id="GO:0009279">
    <property type="term" value="C:cell outer membrane"/>
    <property type="evidence" value="ECO:0007669"/>
    <property type="project" value="UniProtKB-SubCell"/>
</dbReference>